<dbReference type="GO" id="GO:0022904">
    <property type="term" value="P:respiratory electron transport chain"/>
    <property type="evidence" value="ECO:0007669"/>
    <property type="project" value="InterPro"/>
</dbReference>
<proteinExistence type="predicted"/>
<dbReference type="AlphaFoldDB" id="A0A1Y2K3V9"/>
<keyword evidence="1" id="KW-1133">Transmembrane helix</keyword>
<feature type="transmembrane region" description="Helical" evidence="1">
    <location>
        <begin position="65"/>
        <end position="83"/>
    </location>
</feature>
<dbReference type="STRING" id="1434232.MAIT1_05256"/>
<organism evidence="2 3">
    <name type="scientific">Magnetofaba australis IT-1</name>
    <dbReference type="NCBI Taxonomy" id="1434232"/>
    <lineage>
        <taxon>Bacteria</taxon>
        <taxon>Pseudomonadati</taxon>
        <taxon>Pseudomonadota</taxon>
        <taxon>Magnetococcia</taxon>
        <taxon>Magnetococcales</taxon>
        <taxon>Magnetococcaceae</taxon>
        <taxon>Magnetofaba</taxon>
    </lineage>
</organism>
<protein>
    <recommendedName>
        <fullName evidence="4">Cytochrome B561</fullName>
    </recommendedName>
</protein>
<dbReference type="EMBL" id="LVJN01000019">
    <property type="protein sequence ID" value="OSM04047.1"/>
    <property type="molecule type" value="Genomic_DNA"/>
</dbReference>
<name>A0A1Y2K3V9_9PROT</name>
<evidence type="ECO:0000313" key="2">
    <source>
        <dbReference type="EMBL" id="OSM04047.1"/>
    </source>
</evidence>
<gene>
    <name evidence="2" type="ORF">MAIT1_05256</name>
</gene>
<dbReference type="Proteomes" id="UP000194003">
    <property type="component" value="Unassembled WGS sequence"/>
</dbReference>
<dbReference type="GO" id="GO:0016020">
    <property type="term" value="C:membrane"/>
    <property type="evidence" value="ECO:0007669"/>
    <property type="project" value="InterPro"/>
</dbReference>
<evidence type="ECO:0000256" key="1">
    <source>
        <dbReference type="SAM" id="Phobius"/>
    </source>
</evidence>
<evidence type="ECO:0008006" key="4">
    <source>
        <dbReference type="Google" id="ProtNLM"/>
    </source>
</evidence>
<accession>A0A1Y2K3V9</accession>
<evidence type="ECO:0000313" key="3">
    <source>
        <dbReference type="Proteomes" id="UP000194003"/>
    </source>
</evidence>
<keyword evidence="1" id="KW-0812">Transmembrane</keyword>
<reference evidence="2 3" key="1">
    <citation type="journal article" date="2016" name="BMC Genomics">
        <title>Combined genomic and structural analyses of a cultured magnetotactic bacterium reveals its niche adaptation to a dynamic environment.</title>
        <authorList>
            <person name="Araujo A.C."/>
            <person name="Morillo V."/>
            <person name="Cypriano J."/>
            <person name="Teixeira L.C."/>
            <person name="Leao P."/>
            <person name="Lyra S."/>
            <person name="Almeida L.G."/>
            <person name="Bazylinski D.A."/>
            <person name="Vasconcellos A.T."/>
            <person name="Abreu F."/>
            <person name="Lins U."/>
        </authorList>
    </citation>
    <scope>NUCLEOTIDE SEQUENCE [LARGE SCALE GENOMIC DNA]</scope>
    <source>
        <strain evidence="2 3">IT-1</strain>
    </source>
</reference>
<feature type="transmembrane region" description="Helical" evidence="1">
    <location>
        <begin position="16"/>
        <end position="35"/>
    </location>
</feature>
<keyword evidence="3" id="KW-1185">Reference proteome</keyword>
<sequence length="84" mass="9390">MGYPISNALTEFHEEWGGLLYALIPIHIAAALYYWRIKGENLILPLITGWMRLPAGFAAPRLVSLWLAALIFALCAGGVYWLVM</sequence>
<dbReference type="SUPFAM" id="SSF81342">
    <property type="entry name" value="Transmembrane di-heme cytochromes"/>
    <property type="match status" value="1"/>
</dbReference>
<dbReference type="InterPro" id="IPR016174">
    <property type="entry name" value="Di-haem_cyt_TM"/>
</dbReference>
<comment type="caution">
    <text evidence="2">The sequence shown here is derived from an EMBL/GenBank/DDBJ whole genome shotgun (WGS) entry which is preliminary data.</text>
</comment>
<keyword evidence="1" id="KW-0472">Membrane</keyword>